<feature type="region of interest" description="Disordered" evidence="1">
    <location>
        <begin position="64"/>
        <end position="93"/>
    </location>
</feature>
<dbReference type="InterPro" id="IPR041657">
    <property type="entry name" value="HTH_17"/>
</dbReference>
<dbReference type="eggNOG" id="COG3311">
    <property type="taxonomic scope" value="Bacteria"/>
</dbReference>
<keyword evidence="4" id="KW-1185">Reference proteome</keyword>
<feature type="compositionally biased region" description="Polar residues" evidence="1">
    <location>
        <begin position="80"/>
        <end position="93"/>
    </location>
</feature>
<sequence>MHRPPLLTTNDLAQYLGLAPGAIRARLCRGQDLPPYIKLGRHYRWRLDDVDAWLESRVEYPGAEPAKLLKKGAPRKGRPRNSSFTDSMQGRSG</sequence>
<evidence type="ECO:0000313" key="3">
    <source>
        <dbReference type="EMBL" id="ABM62066.1"/>
    </source>
</evidence>
<dbReference type="Proteomes" id="UP000000647">
    <property type="component" value="Chromosome"/>
</dbReference>
<protein>
    <recommendedName>
        <fullName evidence="2">Helix-turn-helix domain-containing protein</fullName>
    </recommendedName>
</protein>
<name>A1WWK4_HALHL</name>
<evidence type="ECO:0000259" key="2">
    <source>
        <dbReference type="Pfam" id="PF12728"/>
    </source>
</evidence>
<dbReference type="EMBL" id="CP000544">
    <property type="protein sequence ID" value="ABM62066.1"/>
    <property type="molecule type" value="Genomic_DNA"/>
</dbReference>
<feature type="domain" description="Helix-turn-helix" evidence="2">
    <location>
        <begin position="6"/>
        <end position="57"/>
    </location>
</feature>
<accession>A1WWK4</accession>
<dbReference type="Gene3D" id="1.10.238.160">
    <property type="match status" value="1"/>
</dbReference>
<evidence type="ECO:0000313" key="4">
    <source>
        <dbReference type="Proteomes" id="UP000000647"/>
    </source>
</evidence>
<organism evidence="3 4">
    <name type="scientific">Halorhodospira halophila (strain DSM 244 / SL1)</name>
    <name type="common">Ectothiorhodospira halophila (strain DSM 244 / SL1)</name>
    <dbReference type="NCBI Taxonomy" id="349124"/>
    <lineage>
        <taxon>Bacteria</taxon>
        <taxon>Pseudomonadati</taxon>
        <taxon>Pseudomonadota</taxon>
        <taxon>Gammaproteobacteria</taxon>
        <taxon>Chromatiales</taxon>
        <taxon>Ectothiorhodospiraceae</taxon>
        <taxon>Halorhodospira</taxon>
    </lineage>
</organism>
<dbReference type="InterPro" id="IPR009061">
    <property type="entry name" value="DNA-bd_dom_put_sf"/>
</dbReference>
<reference evidence="4" key="1">
    <citation type="submission" date="2006-12" db="EMBL/GenBank/DDBJ databases">
        <title>Complete sequence of Halorhodospira halophila SL1.</title>
        <authorList>
            <consortium name="US DOE Joint Genome Institute"/>
            <person name="Copeland A."/>
            <person name="Lucas S."/>
            <person name="Lapidus A."/>
            <person name="Barry K."/>
            <person name="Detter J.C."/>
            <person name="Glavina del Rio T."/>
            <person name="Hammon N."/>
            <person name="Israni S."/>
            <person name="Dalin E."/>
            <person name="Tice H."/>
            <person name="Pitluck S."/>
            <person name="Saunders E."/>
            <person name="Brettin T."/>
            <person name="Bruce D."/>
            <person name="Han C."/>
            <person name="Tapia R."/>
            <person name="Schmutz J."/>
            <person name="Larimer F."/>
            <person name="Land M."/>
            <person name="Hauser L."/>
            <person name="Kyrpides N."/>
            <person name="Mikhailova N."/>
            <person name="Hoff W."/>
            <person name="Richardson P."/>
        </authorList>
    </citation>
    <scope>NUCLEOTIDE SEQUENCE [LARGE SCALE GENOMIC DNA]</scope>
    <source>
        <strain evidence="4">DSM 244 / SL1</strain>
    </source>
</reference>
<reference evidence="3 4" key="2">
    <citation type="journal article" date="2013" name="Stand. Genomic Sci.">
        <title>Complete genome sequence of Halorhodospira halophila SL1.</title>
        <authorList>
            <person name="Challacombe J.F."/>
            <person name="Majid S."/>
            <person name="Deole R."/>
            <person name="Brettin T.S."/>
            <person name="Bruce D."/>
            <person name="Delano S.F."/>
            <person name="Detter J.C."/>
            <person name="Gleasner C.D."/>
            <person name="Han C.S."/>
            <person name="Misra M."/>
            <person name="Reitenga K.G."/>
            <person name="Mikhailova N."/>
            <person name="Woyke T."/>
            <person name="Pitluck S."/>
            <person name="Nolan M."/>
            <person name="Land M.L."/>
            <person name="Saunders E."/>
            <person name="Tapia R."/>
            <person name="Lapidus A."/>
            <person name="Ivanova N."/>
            <person name="Hoff W.D."/>
        </authorList>
    </citation>
    <scope>NUCLEOTIDE SEQUENCE [LARGE SCALE GENOMIC DNA]</scope>
    <source>
        <strain evidence="4">DSM 244 / SL1</strain>
    </source>
</reference>
<dbReference type="Pfam" id="PF12728">
    <property type="entry name" value="HTH_17"/>
    <property type="match status" value="1"/>
</dbReference>
<proteinExistence type="predicted"/>
<evidence type="ECO:0000256" key="1">
    <source>
        <dbReference type="SAM" id="MobiDB-lite"/>
    </source>
</evidence>
<dbReference type="SUPFAM" id="SSF46955">
    <property type="entry name" value="Putative DNA-binding domain"/>
    <property type="match status" value="1"/>
</dbReference>
<gene>
    <name evidence="3" type="ordered locus">Hhal_1297</name>
</gene>
<dbReference type="AlphaFoldDB" id="A1WWK4"/>
<dbReference type="OrthoDB" id="9805928at2"/>
<dbReference type="RefSeq" id="WP_011814088.1">
    <property type="nucleotide sequence ID" value="NC_008789.1"/>
</dbReference>
<feature type="compositionally biased region" description="Basic residues" evidence="1">
    <location>
        <begin position="68"/>
        <end position="79"/>
    </location>
</feature>
<dbReference type="KEGG" id="hha:Hhal_1297"/>
<dbReference type="HOGENOM" id="CLU_2395620_0_0_6"/>